<proteinExistence type="predicted"/>
<feature type="transmembrane region" description="Helical" evidence="1">
    <location>
        <begin position="49"/>
        <end position="70"/>
    </location>
</feature>
<name>A0ABQ5HGZ5_9ASTR</name>
<protein>
    <submittedName>
        <fullName evidence="2">Uncharacterized protein</fullName>
    </submittedName>
</protein>
<reference evidence="2" key="2">
    <citation type="submission" date="2022-01" db="EMBL/GenBank/DDBJ databases">
        <authorList>
            <person name="Yamashiro T."/>
            <person name="Shiraishi A."/>
            <person name="Satake H."/>
            <person name="Nakayama K."/>
        </authorList>
    </citation>
    <scope>NUCLEOTIDE SEQUENCE</scope>
</reference>
<gene>
    <name evidence="2" type="ORF">Tco_1068813</name>
</gene>
<feature type="transmembrane region" description="Helical" evidence="1">
    <location>
        <begin position="76"/>
        <end position="97"/>
    </location>
</feature>
<keyword evidence="3" id="KW-1185">Reference proteome</keyword>
<keyword evidence="1" id="KW-1133">Transmembrane helix</keyword>
<feature type="transmembrane region" description="Helical" evidence="1">
    <location>
        <begin position="20"/>
        <end position="42"/>
    </location>
</feature>
<evidence type="ECO:0000256" key="1">
    <source>
        <dbReference type="SAM" id="Phobius"/>
    </source>
</evidence>
<keyword evidence="1" id="KW-0472">Membrane</keyword>
<accession>A0ABQ5HGZ5</accession>
<sequence>MTFLVCPRISNHIHLRWSPVIPSLITTVIGFSVYGQSASTILGQMANPLAVTAPSLACVLPLILLVLIVLEDLVLYFLSADFSIGMGPFILSIVVILQ</sequence>
<keyword evidence="1" id="KW-0812">Transmembrane</keyword>
<evidence type="ECO:0000313" key="3">
    <source>
        <dbReference type="Proteomes" id="UP001151760"/>
    </source>
</evidence>
<reference evidence="2" key="1">
    <citation type="journal article" date="2022" name="Int. J. Mol. Sci.">
        <title>Draft Genome of Tanacetum Coccineum: Genomic Comparison of Closely Related Tanacetum-Family Plants.</title>
        <authorList>
            <person name="Yamashiro T."/>
            <person name="Shiraishi A."/>
            <person name="Nakayama K."/>
            <person name="Satake H."/>
        </authorList>
    </citation>
    <scope>NUCLEOTIDE SEQUENCE</scope>
</reference>
<comment type="caution">
    <text evidence="2">The sequence shown here is derived from an EMBL/GenBank/DDBJ whole genome shotgun (WGS) entry which is preliminary data.</text>
</comment>
<evidence type="ECO:0000313" key="2">
    <source>
        <dbReference type="EMBL" id="GJT87096.1"/>
    </source>
</evidence>
<organism evidence="2 3">
    <name type="scientific">Tanacetum coccineum</name>
    <dbReference type="NCBI Taxonomy" id="301880"/>
    <lineage>
        <taxon>Eukaryota</taxon>
        <taxon>Viridiplantae</taxon>
        <taxon>Streptophyta</taxon>
        <taxon>Embryophyta</taxon>
        <taxon>Tracheophyta</taxon>
        <taxon>Spermatophyta</taxon>
        <taxon>Magnoliopsida</taxon>
        <taxon>eudicotyledons</taxon>
        <taxon>Gunneridae</taxon>
        <taxon>Pentapetalae</taxon>
        <taxon>asterids</taxon>
        <taxon>campanulids</taxon>
        <taxon>Asterales</taxon>
        <taxon>Asteraceae</taxon>
        <taxon>Asteroideae</taxon>
        <taxon>Anthemideae</taxon>
        <taxon>Anthemidinae</taxon>
        <taxon>Tanacetum</taxon>
    </lineage>
</organism>
<dbReference type="EMBL" id="BQNB010019607">
    <property type="protein sequence ID" value="GJT87096.1"/>
    <property type="molecule type" value="Genomic_DNA"/>
</dbReference>
<dbReference type="Proteomes" id="UP001151760">
    <property type="component" value="Unassembled WGS sequence"/>
</dbReference>